<evidence type="ECO:0000256" key="1">
    <source>
        <dbReference type="SAM" id="MobiDB-lite"/>
    </source>
</evidence>
<evidence type="ECO:0000313" key="2">
    <source>
        <dbReference type="EMBL" id="KMM66940.1"/>
    </source>
</evidence>
<feature type="compositionally biased region" description="Basic and acidic residues" evidence="1">
    <location>
        <begin position="43"/>
        <end position="55"/>
    </location>
</feature>
<feature type="compositionally biased region" description="Polar residues" evidence="1">
    <location>
        <begin position="56"/>
        <end position="69"/>
    </location>
</feature>
<dbReference type="EMBL" id="DS268110">
    <property type="protein sequence ID" value="KMM66940.1"/>
    <property type="molecule type" value="Genomic_DNA"/>
</dbReference>
<reference evidence="3" key="2">
    <citation type="journal article" date="2009" name="Genome Res.">
        <title>Comparative genomic analyses of the human fungal pathogens Coccidioides and their relatives.</title>
        <authorList>
            <person name="Sharpton T.J."/>
            <person name="Stajich J.E."/>
            <person name="Rounsley S.D."/>
            <person name="Gardner M.J."/>
            <person name="Wortman J.R."/>
            <person name="Jordar V.S."/>
            <person name="Maiti R."/>
            <person name="Kodira C.D."/>
            <person name="Neafsey D.E."/>
            <person name="Zeng Q."/>
            <person name="Hung C.-Y."/>
            <person name="McMahan C."/>
            <person name="Muszewska A."/>
            <person name="Grynberg M."/>
            <person name="Mandel M.A."/>
            <person name="Kellner E.M."/>
            <person name="Barker B.M."/>
            <person name="Galgiani J.N."/>
            <person name="Orbach M.J."/>
            <person name="Kirkland T.N."/>
            <person name="Cole G.T."/>
            <person name="Henn M.R."/>
            <person name="Birren B.W."/>
            <person name="Taylor J.W."/>
        </authorList>
    </citation>
    <scope>NUCLEOTIDE SEQUENCE [LARGE SCALE GENOMIC DNA]</scope>
    <source>
        <strain evidence="3">RMSCC 3488</strain>
    </source>
</reference>
<reference evidence="3" key="3">
    <citation type="journal article" date="2010" name="Genome Res.">
        <title>Population genomic sequencing of Coccidioides fungi reveals recent hybridization and transposon control.</title>
        <authorList>
            <person name="Neafsey D.E."/>
            <person name="Barker B.M."/>
            <person name="Sharpton T.J."/>
            <person name="Stajich J.E."/>
            <person name="Park D.J."/>
            <person name="Whiston E."/>
            <person name="Hung C.-Y."/>
            <person name="McMahan C."/>
            <person name="White J."/>
            <person name="Sykes S."/>
            <person name="Heiman D."/>
            <person name="Young S."/>
            <person name="Zeng Q."/>
            <person name="Abouelleil A."/>
            <person name="Aftuck L."/>
            <person name="Bessette D."/>
            <person name="Brown A."/>
            <person name="FitzGerald M."/>
            <person name="Lui A."/>
            <person name="Macdonald J.P."/>
            <person name="Priest M."/>
            <person name="Orbach M.J."/>
            <person name="Galgiani J.N."/>
            <person name="Kirkland T.N."/>
            <person name="Cole G.T."/>
            <person name="Birren B.W."/>
            <person name="Henn M.R."/>
            <person name="Taylor J.W."/>
            <person name="Rounsley S.D."/>
        </authorList>
    </citation>
    <scope>NUCLEOTIDE SEQUENCE [LARGE SCALE GENOMIC DNA]</scope>
    <source>
        <strain evidence="3">RMSCC 3488</strain>
    </source>
</reference>
<accession>A0A0J6FCC4</accession>
<evidence type="ECO:0000313" key="3">
    <source>
        <dbReference type="Proteomes" id="UP000054567"/>
    </source>
</evidence>
<organism evidence="2 3">
    <name type="scientific">Coccidioides posadasii RMSCC 3488</name>
    <dbReference type="NCBI Taxonomy" id="454284"/>
    <lineage>
        <taxon>Eukaryota</taxon>
        <taxon>Fungi</taxon>
        <taxon>Dikarya</taxon>
        <taxon>Ascomycota</taxon>
        <taxon>Pezizomycotina</taxon>
        <taxon>Eurotiomycetes</taxon>
        <taxon>Eurotiomycetidae</taxon>
        <taxon>Onygenales</taxon>
        <taxon>Onygenaceae</taxon>
        <taxon>Coccidioides</taxon>
    </lineage>
</organism>
<sequence>MGLWPRAGTTETQQGEKDTMQVSFHSGEAASSYLPGFLLPPLDDNKARDERHQYPNEDNNNGDNTESTPTCATAAFVPFCPSNYSLPSALRTASTAPFQQQRRRRRRQQQQQQQQQQPHHFCYSQTHGLPQTVPRTLVVSPSCSSHTSRSSTISDLVSDVLSLGYDDFGSSQFDDLINSIDSQSGEVSDQTRRTPFKGWYEDDIMCTLQRGETVDVAEVEDEDVKSVICHYLRYGGAKI</sequence>
<reference evidence="2 3" key="1">
    <citation type="submission" date="2007-06" db="EMBL/GenBank/DDBJ databases">
        <title>The Genome Sequence of Coccidioides posadasii RMSCC_3488.</title>
        <authorList>
            <consortium name="Coccidioides Genome Resources Consortium"/>
            <consortium name="The Broad Institute Genome Sequencing Platform"/>
            <person name="Henn M.R."/>
            <person name="Sykes S."/>
            <person name="Young S."/>
            <person name="Jaffe D."/>
            <person name="Berlin A."/>
            <person name="Alvarez P."/>
            <person name="Butler J."/>
            <person name="Gnerre S."/>
            <person name="Grabherr M."/>
            <person name="Mauceli E."/>
            <person name="Brockman W."/>
            <person name="Kodira C."/>
            <person name="Alvarado L."/>
            <person name="Zeng Q."/>
            <person name="Crawford M."/>
            <person name="Antoine C."/>
            <person name="Devon K."/>
            <person name="Galgiani J."/>
            <person name="Orsborn K."/>
            <person name="Lewis M.L."/>
            <person name="Nusbaum C."/>
            <person name="Galagan J."/>
            <person name="Birren B."/>
        </authorList>
    </citation>
    <scope>NUCLEOTIDE SEQUENCE [LARGE SCALE GENOMIC DNA]</scope>
    <source>
        <strain evidence="2 3">RMSCC 3488</strain>
    </source>
</reference>
<dbReference type="AlphaFoldDB" id="A0A0J6FCC4"/>
<protein>
    <submittedName>
        <fullName evidence="2">Uncharacterized protein</fullName>
    </submittedName>
</protein>
<feature type="region of interest" description="Disordered" evidence="1">
    <location>
        <begin position="35"/>
        <end position="69"/>
    </location>
</feature>
<gene>
    <name evidence="2" type="ORF">CPAG_03276</name>
</gene>
<feature type="region of interest" description="Disordered" evidence="1">
    <location>
        <begin position="91"/>
        <end position="126"/>
    </location>
</feature>
<proteinExistence type="predicted"/>
<name>A0A0J6FCC4_COCPO</name>
<dbReference type="VEuPathDB" id="FungiDB:CPAG_03276"/>
<dbReference type="Proteomes" id="UP000054567">
    <property type="component" value="Unassembled WGS sequence"/>
</dbReference>